<reference evidence="2 3" key="1">
    <citation type="submission" date="2019-06" db="EMBL/GenBank/DDBJ databases">
        <title>Whole genome shotgun sequence of Brevibacillus parabrevis NBRC 12334.</title>
        <authorList>
            <person name="Hosoyama A."/>
            <person name="Uohara A."/>
            <person name="Ohji S."/>
            <person name="Ichikawa N."/>
        </authorList>
    </citation>
    <scope>NUCLEOTIDE SEQUENCE [LARGE SCALE GENOMIC DNA]</scope>
    <source>
        <strain evidence="2 3">NBRC 12334</strain>
    </source>
</reference>
<evidence type="ECO:0000313" key="2">
    <source>
        <dbReference type="EMBL" id="GEB32902.1"/>
    </source>
</evidence>
<dbReference type="EMBL" id="BJMH01000010">
    <property type="protein sequence ID" value="GEB32902.1"/>
    <property type="molecule type" value="Genomic_DNA"/>
</dbReference>
<accession>A0A4Y3PEM2</accession>
<protein>
    <submittedName>
        <fullName evidence="2">Microcystin dependent MdpB family protein</fullName>
    </submittedName>
</protein>
<dbReference type="Gene3D" id="3.90.1340.10">
    <property type="entry name" value="Phage tail collar domain"/>
    <property type="match status" value="1"/>
</dbReference>
<dbReference type="InterPro" id="IPR037053">
    <property type="entry name" value="Phage_tail_collar_dom_sf"/>
</dbReference>
<comment type="caution">
    <text evidence="2">The sequence shown here is derived from an EMBL/GenBank/DDBJ whole genome shotgun (WGS) entry which is preliminary data.</text>
</comment>
<evidence type="ECO:0000259" key="1">
    <source>
        <dbReference type="Pfam" id="PF07484"/>
    </source>
</evidence>
<dbReference type="Pfam" id="PF07484">
    <property type="entry name" value="Collar"/>
    <property type="match status" value="1"/>
</dbReference>
<dbReference type="RefSeq" id="WP_122963973.1">
    <property type="nucleotide sequence ID" value="NZ_BJMH01000010.1"/>
</dbReference>
<dbReference type="InterPro" id="IPR011083">
    <property type="entry name" value="Phage_tail_collar_dom"/>
</dbReference>
<feature type="domain" description="Phage tail collar" evidence="1">
    <location>
        <begin position="6"/>
        <end position="62"/>
    </location>
</feature>
<sequence length="170" mass="18334">MESILGEIRMFAGEFAPVGWAFCNGQLLSIAENDALFNLIGTTYGGDGMTTFGLPDLRGRVPVHQGKNPRTQTTFSIGAKGGTETVHLQTNQLPIHTHTVNVSSAEGTEIEPGQHVWAKRIVQFSQNPAAIQMSPGSVTFEGGNQPHSNMMPFTVISFIIATQGYYPPQS</sequence>
<name>A0A4Y3PEM2_BREPA</name>
<gene>
    <name evidence="2" type="ORF">BPA01_24820</name>
</gene>
<dbReference type="AlphaFoldDB" id="A0A4Y3PEM2"/>
<dbReference type="Proteomes" id="UP000316882">
    <property type="component" value="Unassembled WGS sequence"/>
</dbReference>
<evidence type="ECO:0000313" key="3">
    <source>
        <dbReference type="Proteomes" id="UP000316882"/>
    </source>
</evidence>
<keyword evidence="3" id="KW-1185">Reference proteome</keyword>
<organism evidence="2 3">
    <name type="scientific">Brevibacillus parabrevis</name>
    <dbReference type="NCBI Taxonomy" id="54914"/>
    <lineage>
        <taxon>Bacteria</taxon>
        <taxon>Bacillati</taxon>
        <taxon>Bacillota</taxon>
        <taxon>Bacilli</taxon>
        <taxon>Bacillales</taxon>
        <taxon>Paenibacillaceae</taxon>
        <taxon>Brevibacillus</taxon>
    </lineage>
</organism>
<proteinExistence type="predicted"/>
<dbReference type="SUPFAM" id="SSF88874">
    <property type="entry name" value="Receptor-binding domain of short tail fibre protein gp12"/>
    <property type="match status" value="1"/>
</dbReference>
<dbReference type="GeneID" id="87612085"/>
<dbReference type="STRING" id="54914.AV540_11045"/>